<evidence type="ECO:0000256" key="1">
    <source>
        <dbReference type="ARBA" id="ARBA00022387"/>
    </source>
</evidence>
<dbReference type="RefSeq" id="XP_029240446.1">
    <property type="nucleotide sequence ID" value="XM_029379755.1"/>
</dbReference>
<feature type="domain" description="MRH" evidence="7">
    <location>
        <begin position="376"/>
        <end position="482"/>
    </location>
</feature>
<evidence type="ECO:0000259" key="7">
    <source>
        <dbReference type="PROSITE" id="PS51914"/>
    </source>
</evidence>
<evidence type="ECO:0000256" key="3">
    <source>
        <dbReference type="ARBA" id="ARBA00022824"/>
    </source>
</evidence>
<reference evidence="8 9" key="1">
    <citation type="journal article" date="2018" name="BMC Genomics">
        <title>Genomic comparison of Trypanosoma conorhini and Trypanosoma rangeli to Trypanosoma cruzi strains of high and low virulence.</title>
        <authorList>
            <person name="Bradwell K.R."/>
            <person name="Koparde V.N."/>
            <person name="Matveyev A.V."/>
            <person name="Serrano M.G."/>
            <person name="Alves J.M."/>
            <person name="Parikh H."/>
            <person name="Huang B."/>
            <person name="Lee V."/>
            <person name="Espinosa-Alvarez O."/>
            <person name="Ortiz P.A."/>
            <person name="Costa-Martins A.G."/>
            <person name="Teixeira M.M."/>
            <person name="Buck G.A."/>
        </authorList>
    </citation>
    <scope>NUCLEOTIDE SEQUENCE [LARGE SCALE GENOMIC DNA]</scope>
    <source>
        <strain evidence="8 9">AM80</strain>
    </source>
</reference>
<name>A0A3R7L6D4_TRYRA</name>
<dbReference type="OrthoDB" id="28322at2759"/>
<dbReference type="Pfam" id="PF12999">
    <property type="entry name" value="PRKCSH-like"/>
    <property type="match status" value="1"/>
</dbReference>
<feature type="signal peptide" evidence="6">
    <location>
        <begin position="1"/>
        <end position="20"/>
    </location>
</feature>
<keyword evidence="3" id="KW-0256">Endoplasmic reticulum</keyword>
<keyword evidence="2 6" id="KW-0732">Signal</keyword>
<dbReference type="GO" id="GO:0017177">
    <property type="term" value="C:glucosidase II complex"/>
    <property type="evidence" value="ECO:0007669"/>
    <property type="project" value="TreeGrafter"/>
</dbReference>
<evidence type="ECO:0000313" key="9">
    <source>
        <dbReference type="Proteomes" id="UP000283634"/>
    </source>
</evidence>
<dbReference type="GeneID" id="40326697"/>
<organism evidence="8 9">
    <name type="scientific">Trypanosoma rangeli</name>
    <dbReference type="NCBI Taxonomy" id="5698"/>
    <lineage>
        <taxon>Eukaryota</taxon>
        <taxon>Discoba</taxon>
        <taxon>Euglenozoa</taxon>
        <taxon>Kinetoplastea</taxon>
        <taxon>Metakinetoplastina</taxon>
        <taxon>Trypanosomatida</taxon>
        <taxon>Trypanosomatidae</taxon>
        <taxon>Trypanosoma</taxon>
        <taxon>Herpetosoma</taxon>
    </lineage>
</organism>
<dbReference type="Pfam" id="PF13015">
    <property type="entry name" value="PRKCSH_1"/>
    <property type="match status" value="1"/>
</dbReference>
<sequence length="482" mass="55136">MKKDMLLLFVLALVLPSCTALEPSYGVQDEFLELFSSVRREEPFACLSGNATIMGYQVNDDYCDCPDGSDEPGTSACTTHWVRVKFPAKWDFKCKNIGFMPREIPHNRINDGICDCCDGSDEYSGITVCPNVCAEAQALEEKKRLEDERIKQVGLLEREKMLSHVAVNRANDKVQLENETVELETLRKAIEESNMKLPPLEEKEKEEKQRLRDAYNAAFEVWKNEREKNKSRKLNTTVNSTMSCIRWSQSGYCGDEEELPFSDKGCDEVISSSEAGFCECSRNEEDSKVVYDKECGHEPLQCSRICEGNVESEESDTDHFDMDDGSLFQLPEAKDLRSELKELREKVDKLSSSVEEIGKRLNRSVNTEDILRTLNNECFTLDVNSYTYELCPFKDTHQYDKGSKHGPNMGQWEKFGNNTYSLWSNTADYTHMIYENGDRCWNGVQRMTDVHVICGSENKLTQVEEPSMCRYSMVFQTPAVCE</sequence>
<keyword evidence="9" id="KW-1185">Reference proteome</keyword>
<dbReference type="VEuPathDB" id="TriTrypDB:TRSC58_04453"/>
<dbReference type="EMBL" id="MKGL01000064">
    <property type="protein sequence ID" value="RNF08527.1"/>
    <property type="molecule type" value="Genomic_DNA"/>
</dbReference>
<dbReference type="InterPro" id="IPR009011">
    <property type="entry name" value="Man6P_isomerase_rcpt-bd_dom_sf"/>
</dbReference>
<evidence type="ECO:0000256" key="6">
    <source>
        <dbReference type="SAM" id="SignalP"/>
    </source>
</evidence>
<dbReference type="InterPro" id="IPR044865">
    <property type="entry name" value="MRH_dom"/>
</dbReference>
<evidence type="ECO:0000256" key="4">
    <source>
        <dbReference type="ARBA" id="ARBA00023157"/>
    </source>
</evidence>
<accession>A0A3R7L6D4</accession>
<evidence type="ECO:0000256" key="2">
    <source>
        <dbReference type="ARBA" id="ARBA00022729"/>
    </source>
</evidence>
<protein>
    <recommendedName>
        <fullName evidence="1">Glucosidase 2 subunit beta</fullName>
    </recommendedName>
</protein>
<dbReference type="InterPro" id="IPR028146">
    <property type="entry name" value="PRKCSH_N"/>
</dbReference>
<comment type="caution">
    <text evidence="8">The sequence shown here is derived from an EMBL/GenBank/DDBJ whole genome shotgun (WGS) entry which is preliminary data.</text>
</comment>
<dbReference type="SUPFAM" id="SSF50911">
    <property type="entry name" value="Mannose 6-phosphate receptor domain"/>
    <property type="match status" value="1"/>
</dbReference>
<keyword evidence="5" id="KW-0175">Coiled coil</keyword>
<dbReference type="InterPro" id="IPR036607">
    <property type="entry name" value="PRKCSH"/>
</dbReference>
<evidence type="ECO:0000256" key="5">
    <source>
        <dbReference type="SAM" id="Coils"/>
    </source>
</evidence>
<proteinExistence type="predicted"/>
<feature type="coiled-coil region" evidence="5">
    <location>
        <begin position="333"/>
        <end position="360"/>
    </location>
</feature>
<dbReference type="PANTHER" id="PTHR12630:SF1">
    <property type="entry name" value="GLUCOSIDASE 2 SUBUNIT BETA"/>
    <property type="match status" value="1"/>
</dbReference>
<keyword evidence="4" id="KW-1015">Disulfide bond</keyword>
<gene>
    <name evidence="8" type="ORF">TraAM80_02764</name>
</gene>
<dbReference type="OMA" id="KHESASH"/>
<dbReference type="PANTHER" id="PTHR12630">
    <property type="entry name" value="N-LINKED OLIGOSACCHARIDE PROCESSING"/>
    <property type="match status" value="1"/>
</dbReference>
<dbReference type="Proteomes" id="UP000283634">
    <property type="component" value="Unassembled WGS sequence"/>
</dbReference>
<dbReference type="Gene3D" id="2.70.130.10">
    <property type="entry name" value="Mannose-6-phosphate receptor binding domain"/>
    <property type="match status" value="1"/>
</dbReference>
<dbReference type="AlphaFoldDB" id="A0A3R7L6D4"/>
<dbReference type="PROSITE" id="PS51914">
    <property type="entry name" value="MRH"/>
    <property type="match status" value="1"/>
</dbReference>
<feature type="chain" id="PRO_5018544845" description="Glucosidase 2 subunit beta" evidence="6">
    <location>
        <begin position="21"/>
        <end position="482"/>
    </location>
</feature>
<dbReference type="GO" id="GO:0006491">
    <property type="term" value="P:N-glycan processing"/>
    <property type="evidence" value="ECO:0007669"/>
    <property type="project" value="TreeGrafter"/>
</dbReference>
<dbReference type="InterPro" id="IPR039794">
    <property type="entry name" value="Gtb1-like"/>
</dbReference>
<evidence type="ECO:0000313" key="8">
    <source>
        <dbReference type="EMBL" id="RNF08527.1"/>
    </source>
</evidence>